<keyword evidence="1" id="KW-0472">Membrane</keyword>
<accession>A0A6J5XAH5</accession>
<organism evidence="3 4">
    <name type="scientific">Prunus armeniaca</name>
    <name type="common">Apricot</name>
    <name type="synonym">Armeniaca vulgaris</name>
    <dbReference type="NCBI Taxonomy" id="36596"/>
    <lineage>
        <taxon>Eukaryota</taxon>
        <taxon>Viridiplantae</taxon>
        <taxon>Streptophyta</taxon>
        <taxon>Embryophyta</taxon>
        <taxon>Tracheophyta</taxon>
        <taxon>Spermatophyta</taxon>
        <taxon>Magnoliopsida</taxon>
        <taxon>eudicotyledons</taxon>
        <taxon>Gunneridae</taxon>
        <taxon>Pentapetalae</taxon>
        <taxon>rosids</taxon>
        <taxon>fabids</taxon>
        <taxon>Rosales</taxon>
        <taxon>Rosaceae</taxon>
        <taxon>Amygdaloideae</taxon>
        <taxon>Amygdaleae</taxon>
        <taxon>Prunus</taxon>
    </lineage>
</organism>
<dbReference type="PANTHER" id="PTHR31286:SF167">
    <property type="entry name" value="OS09G0268800 PROTEIN"/>
    <property type="match status" value="1"/>
</dbReference>
<dbReference type="Pfam" id="PF14392">
    <property type="entry name" value="zf-CCHC_4"/>
    <property type="match status" value="1"/>
</dbReference>
<keyword evidence="1" id="KW-1133">Transmembrane helix</keyword>
<feature type="domain" description="Zinc knuckle CX2CX4HX4C" evidence="2">
    <location>
        <begin position="159"/>
        <end position="203"/>
    </location>
</feature>
<proteinExistence type="predicted"/>
<reference evidence="4" key="1">
    <citation type="journal article" date="2020" name="Genome Biol.">
        <title>Gamete binning: chromosome-level and haplotype-resolved genome assembly enabled by high-throughput single-cell sequencing of gamete genomes.</title>
        <authorList>
            <person name="Campoy J.A."/>
            <person name="Sun H."/>
            <person name="Goel M."/>
            <person name="Jiao W.-B."/>
            <person name="Folz-Donahue K."/>
            <person name="Wang N."/>
            <person name="Rubio M."/>
            <person name="Liu C."/>
            <person name="Kukat C."/>
            <person name="Ruiz D."/>
            <person name="Huettel B."/>
            <person name="Schneeberger K."/>
        </authorList>
    </citation>
    <scope>NUCLEOTIDE SEQUENCE [LARGE SCALE GENOMIC DNA]</scope>
    <source>
        <strain evidence="4">cv. Rojo Pasion</strain>
    </source>
</reference>
<dbReference type="OrthoDB" id="1750606at2759"/>
<dbReference type="Proteomes" id="UP000507245">
    <property type="component" value="Unassembled WGS sequence"/>
</dbReference>
<keyword evidence="4" id="KW-1185">Reference proteome</keyword>
<gene>
    <name evidence="3" type="ORF">ORAREDHAP_LOCUS30698</name>
</gene>
<evidence type="ECO:0000313" key="3">
    <source>
        <dbReference type="EMBL" id="CAB4309493.1"/>
    </source>
</evidence>
<dbReference type="InterPro" id="IPR040256">
    <property type="entry name" value="At4g02000-like"/>
</dbReference>
<evidence type="ECO:0000256" key="1">
    <source>
        <dbReference type="SAM" id="Phobius"/>
    </source>
</evidence>
<dbReference type="EMBL" id="CAEKKB010000005">
    <property type="protein sequence ID" value="CAB4309493.1"/>
    <property type="molecule type" value="Genomic_DNA"/>
</dbReference>
<sequence length="311" mass="34812">MGTPTSARGPSLDEIGQSFERQLMLTNREKVGVVIVASVISDHFVGFIYGLVAKVITLHDVNRDASIKNFSNQRRVVDMELWAYRHSLVLLAEVLDDGSPHTLPLKFGTFWVELHGVPGFCMIVAIVKSIGAKLGDVKCVYNHDGDDCVGRFIRIRVQFDVELPLIRRIPITFSKVGERVVDFKYEYLSEYCFACGSICHSTQVYVKTHEGMGVLIRYLCISLQIFLVNELGLRSNIPPFLNLHCGNRRNHMLGSIGNLMARVRLHIHGVWQIGDPGPVDTAVFPTLPSLMSMAMKEQSASQVKAVNHRHP</sequence>
<dbReference type="AlphaFoldDB" id="A0A6J5XAH5"/>
<evidence type="ECO:0000259" key="2">
    <source>
        <dbReference type="Pfam" id="PF14392"/>
    </source>
</evidence>
<feature type="transmembrane region" description="Helical" evidence="1">
    <location>
        <begin position="31"/>
        <end position="52"/>
    </location>
</feature>
<evidence type="ECO:0000313" key="4">
    <source>
        <dbReference type="Proteomes" id="UP000507245"/>
    </source>
</evidence>
<name>A0A6J5XAH5_PRUAR</name>
<dbReference type="PANTHER" id="PTHR31286">
    <property type="entry name" value="GLYCINE-RICH CELL WALL STRUCTURAL PROTEIN 1.8-LIKE"/>
    <property type="match status" value="1"/>
</dbReference>
<dbReference type="InterPro" id="IPR025836">
    <property type="entry name" value="Zn_knuckle_CX2CX4HX4C"/>
</dbReference>
<keyword evidence="1" id="KW-0812">Transmembrane</keyword>
<protein>
    <recommendedName>
        <fullName evidence="2">Zinc knuckle CX2CX4HX4C domain-containing protein</fullName>
    </recommendedName>
</protein>